<dbReference type="OrthoDB" id="159701at2"/>
<evidence type="ECO:0000313" key="3">
    <source>
        <dbReference type="Proteomes" id="UP000236742"/>
    </source>
</evidence>
<feature type="transmembrane region" description="Helical" evidence="1">
    <location>
        <begin position="6"/>
        <end position="24"/>
    </location>
</feature>
<keyword evidence="1" id="KW-1133">Transmembrane helix</keyword>
<organism evidence="2 3">
    <name type="scientific">Jhaorihella thermophila</name>
    <dbReference type="NCBI Taxonomy" id="488547"/>
    <lineage>
        <taxon>Bacteria</taxon>
        <taxon>Pseudomonadati</taxon>
        <taxon>Pseudomonadota</taxon>
        <taxon>Alphaproteobacteria</taxon>
        <taxon>Rhodobacterales</taxon>
        <taxon>Paracoccaceae</taxon>
        <taxon>Jhaorihella</taxon>
    </lineage>
</organism>
<evidence type="ECO:0000256" key="1">
    <source>
        <dbReference type="SAM" id="Phobius"/>
    </source>
</evidence>
<dbReference type="AlphaFoldDB" id="A0A1H5YH57"/>
<gene>
    <name evidence="2" type="ORF">SAMN05421751_11813</name>
</gene>
<reference evidence="2 3" key="1">
    <citation type="submission" date="2016-10" db="EMBL/GenBank/DDBJ databases">
        <authorList>
            <person name="de Groot N.N."/>
        </authorList>
    </citation>
    <scope>NUCLEOTIDE SEQUENCE [LARGE SCALE GENOMIC DNA]</scope>
    <source>
        <strain evidence="2 3">DSM 23413</strain>
    </source>
</reference>
<sequence length="130" mass="14035">MWIAIFGYGLAALALATSLGMIVLGRRWQAIESTAYGGDRRPIWFWTAAAVLLTVWALAAAEFSASDRNWAGWTLIVGVPLVWAVKAAALVFNPKGRRTVSGIDTDSAWRRIGLARLPIVIVLIALTALA</sequence>
<keyword evidence="1" id="KW-0812">Transmembrane</keyword>
<accession>A0A1H5YH57</accession>
<name>A0A1H5YH57_9RHOB</name>
<protein>
    <submittedName>
        <fullName evidence="2">Uncharacterized protein</fullName>
    </submittedName>
</protein>
<feature type="transmembrane region" description="Helical" evidence="1">
    <location>
        <begin position="70"/>
        <end position="92"/>
    </location>
</feature>
<proteinExistence type="predicted"/>
<dbReference type="RefSeq" id="WP_104009012.1">
    <property type="nucleotide sequence ID" value="NZ_FNVD01000018.1"/>
</dbReference>
<feature type="transmembrane region" description="Helical" evidence="1">
    <location>
        <begin position="44"/>
        <end position="64"/>
    </location>
</feature>
<dbReference type="Proteomes" id="UP000236742">
    <property type="component" value="Unassembled WGS sequence"/>
</dbReference>
<dbReference type="EMBL" id="FNVD01000018">
    <property type="protein sequence ID" value="SEG23042.1"/>
    <property type="molecule type" value="Genomic_DNA"/>
</dbReference>
<evidence type="ECO:0000313" key="2">
    <source>
        <dbReference type="EMBL" id="SEG23042.1"/>
    </source>
</evidence>
<keyword evidence="3" id="KW-1185">Reference proteome</keyword>
<keyword evidence="1" id="KW-0472">Membrane</keyword>
<feature type="transmembrane region" description="Helical" evidence="1">
    <location>
        <begin position="113"/>
        <end position="129"/>
    </location>
</feature>